<organism evidence="7 8">
    <name type="scientific">Gymnopus androsaceus JB14</name>
    <dbReference type="NCBI Taxonomy" id="1447944"/>
    <lineage>
        <taxon>Eukaryota</taxon>
        <taxon>Fungi</taxon>
        <taxon>Dikarya</taxon>
        <taxon>Basidiomycota</taxon>
        <taxon>Agaricomycotina</taxon>
        <taxon>Agaricomycetes</taxon>
        <taxon>Agaricomycetidae</taxon>
        <taxon>Agaricales</taxon>
        <taxon>Marasmiineae</taxon>
        <taxon>Omphalotaceae</taxon>
        <taxon>Gymnopus</taxon>
    </lineage>
</organism>
<comment type="similarity">
    <text evidence="2">Belongs to the CIA30 family.</text>
</comment>
<dbReference type="PANTHER" id="PTHR13194">
    <property type="entry name" value="COMPLEX I INTERMEDIATE-ASSOCIATED PROTEIN 30"/>
    <property type="match status" value="1"/>
</dbReference>
<dbReference type="Pfam" id="PF08547">
    <property type="entry name" value="CIA30"/>
    <property type="match status" value="1"/>
</dbReference>
<sequence length="260" mass="29739">MQTWRQLYWNRTSKRLMDGISDIIHMRGADVPDSSPKTLYSFNSRDDLRMYATGCDADIGGNSTVNLDLDETSAHNAQISKPATARFWGNMRVDVKPQYQGRVRGGYAAFRNKPRPTLFGELLDDTELHEYLALRVRLSGDPITHNSYFVNLQTDGPITTDVWQHRLFFQKKDEWEDIFIPFRNFVRTNHGELSDVQLNMSPMLRSIGISLLGGNAGIAGKYELNIDTFRVVNEEDAVSDLDHHPNSEKEKGQTWEDINI</sequence>
<evidence type="ECO:0000256" key="2">
    <source>
        <dbReference type="ARBA" id="ARBA00007884"/>
    </source>
</evidence>
<evidence type="ECO:0000313" key="8">
    <source>
        <dbReference type="Proteomes" id="UP000799118"/>
    </source>
</evidence>
<evidence type="ECO:0000256" key="3">
    <source>
        <dbReference type="ARBA" id="ARBA00023128"/>
    </source>
</evidence>
<dbReference type="PANTHER" id="PTHR13194:SF18">
    <property type="entry name" value="COMPLEX I INTERMEDIATE-ASSOCIATED PROTEIN 30, MITOCHONDRIAL"/>
    <property type="match status" value="1"/>
</dbReference>
<feature type="region of interest" description="Disordered" evidence="5">
    <location>
        <begin position="239"/>
        <end position="260"/>
    </location>
</feature>
<keyword evidence="4" id="KW-0143">Chaperone</keyword>
<gene>
    <name evidence="7" type="ORF">BT96DRAFT_962729</name>
</gene>
<evidence type="ECO:0000313" key="7">
    <source>
        <dbReference type="EMBL" id="KAE9408358.1"/>
    </source>
</evidence>
<dbReference type="EMBL" id="ML769391">
    <property type="protein sequence ID" value="KAE9408358.1"/>
    <property type="molecule type" value="Genomic_DNA"/>
</dbReference>
<evidence type="ECO:0000256" key="1">
    <source>
        <dbReference type="ARBA" id="ARBA00004173"/>
    </source>
</evidence>
<dbReference type="GO" id="GO:0051082">
    <property type="term" value="F:unfolded protein binding"/>
    <property type="evidence" value="ECO:0007669"/>
    <property type="project" value="TreeGrafter"/>
</dbReference>
<dbReference type="InterPro" id="IPR013857">
    <property type="entry name" value="NADH-UbQ_OxRdtase-assoc_prot30"/>
</dbReference>
<evidence type="ECO:0000256" key="4">
    <source>
        <dbReference type="ARBA" id="ARBA00023186"/>
    </source>
</evidence>
<dbReference type="GO" id="GO:0006120">
    <property type="term" value="P:mitochondrial electron transport, NADH to ubiquinone"/>
    <property type="evidence" value="ECO:0007669"/>
    <property type="project" value="TreeGrafter"/>
</dbReference>
<keyword evidence="3" id="KW-0496">Mitochondrion</keyword>
<reference evidence="7" key="1">
    <citation type="journal article" date="2019" name="Environ. Microbiol.">
        <title>Fungal ecological strategies reflected in gene transcription - a case study of two litter decomposers.</title>
        <authorList>
            <person name="Barbi F."/>
            <person name="Kohler A."/>
            <person name="Barry K."/>
            <person name="Baskaran P."/>
            <person name="Daum C."/>
            <person name="Fauchery L."/>
            <person name="Ihrmark K."/>
            <person name="Kuo A."/>
            <person name="LaButti K."/>
            <person name="Lipzen A."/>
            <person name="Morin E."/>
            <person name="Grigoriev I.V."/>
            <person name="Henrissat B."/>
            <person name="Lindahl B."/>
            <person name="Martin F."/>
        </authorList>
    </citation>
    <scope>NUCLEOTIDE SEQUENCE</scope>
    <source>
        <strain evidence="7">JB14</strain>
    </source>
</reference>
<feature type="compositionally biased region" description="Basic and acidic residues" evidence="5">
    <location>
        <begin position="240"/>
        <end position="254"/>
    </location>
</feature>
<accession>A0A6A4IGG2</accession>
<protein>
    <submittedName>
        <fullName evidence="7">CIA30-domain-containing protein</fullName>
    </submittedName>
</protein>
<dbReference type="InterPro" id="IPR008979">
    <property type="entry name" value="Galactose-bd-like_sf"/>
</dbReference>
<evidence type="ECO:0000259" key="6">
    <source>
        <dbReference type="Pfam" id="PF08547"/>
    </source>
</evidence>
<dbReference type="Proteomes" id="UP000799118">
    <property type="component" value="Unassembled WGS sequence"/>
</dbReference>
<dbReference type="InterPro" id="IPR039131">
    <property type="entry name" value="NDUFAF1"/>
</dbReference>
<dbReference type="GO" id="GO:0005739">
    <property type="term" value="C:mitochondrion"/>
    <property type="evidence" value="ECO:0007669"/>
    <property type="project" value="UniProtKB-SubCell"/>
</dbReference>
<comment type="subcellular location">
    <subcellularLocation>
        <location evidence="1">Mitochondrion</location>
    </subcellularLocation>
</comment>
<dbReference type="GO" id="GO:0010257">
    <property type="term" value="P:NADH dehydrogenase complex assembly"/>
    <property type="evidence" value="ECO:0007669"/>
    <property type="project" value="TreeGrafter"/>
</dbReference>
<name>A0A6A4IGG2_9AGAR</name>
<dbReference type="OrthoDB" id="42561at2759"/>
<evidence type="ECO:0000256" key="5">
    <source>
        <dbReference type="SAM" id="MobiDB-lite"/>
    </source>
</evidence>
<dbReference type="SUPFAM" id="SSF49785">
    <property type="entry name" value="Galactose-binding domain-like"/>
    <property type="match status" value="1"/>
</dbReference>
<proteinExistence type="inferred from homology"/>
<feature type="domain" description="NADH:ubiquinone oxidoreductase intermediate-associated protein 30" evidence="6">
    <location>
        <begin position="41"/>
        <end position="226"/>
    </location>
</feature>
<keyword evidence="8" id="KW-1185">Reference proteome</keyword>
<dbReference type="AlphaFoldDB" id="A0A6A4IGG2"/>